<dbReference type="Proteomes" id="UP000018468">
    <property type="component" value="Linkage group LG2"/>
</dbReference>
<accession>W5N6T0</accession>
<organism evidence="2 3">
    <name type="scientific">Lepisosteus oculatus</name>
    <name type="common">Spotted gar</name>
    <dbReference type="NCBI Taxonomy" id="7918"/>
    <lineage>
        <taxon>Eukaryota</taxon>
        <taxon>Metazoa</taxon>
        <taxon>Chordata</taxon>
        <taxon>Craniata</taxon>
        <taxon>Vertebrata</taxon>
        <taxon>Euteleostomi</taxon>
        <taxon>Actinopterygii</taxon>
        <taxon>Neopterygii</taxon>
        <taxon>Holostei</taxon>
        <taxon>Semionotiformes</taxon>
        <taxon>Lepisosteidae</taxon>
        <taxon>Lepisosteus</taxon>
    </lineage>
</organism>
<dbReference type="STRING" id="7918.ENSLOCP00000016339"/>
<dbReference type="eggNOG" id="ENOG502S29M">
    <property type="taxonomic scope" value="Eukaryota"/>
</dbReference>
<dbReference type="NCBIfam" id="TIGR01571">
    <property type="entry name" value="A_thal_Cys_rich"/>
    <property type="match status" value="1"/>
</dbReference>
<proteinExistence type="inferred from homology"/>
<dbReference type="OMA" id="CYPLSWC"/>
<evidence type="ECO:0000256" key="1">
    <source>
        <dbReference type="ARBA" id="ARBA00009024"/>
    </source>
</evidence>
<dbReference type="Pfam" id="PF04749">
    <property type="entry name" value="PLAC8"/>
    <property type="match status" value="1"/>
</dbReference>
<dbReference type="InParanoid" id="W5N6T0"/>
<name>W5N6T0_LEPOC</name>
<reference evidence="2" key="2">
    <citation type="submission" date="2025-08" db="UniProtKB">
        <authorList>
            <consortium name="Ensembl"/>
        </authorList>
    </citation>
    <scope>IDENTIFICATION</scope>
</reference>
<dbReference type="GeneTree" id="ENSGT00940000163927"/>
<sequence length="149" mass="16395">METYATTQQPLTAVTSDISPAWSGQWSTGLCDCCEDMGVCCCAFWCFPCFACKTTSEFGECLCLPVLDGIGCVPPVSLAMRAAVRERYGIQGNIYSDCFYGCCCYPLSWCQISREIKRRNQSLTFTNSHASTLTAGFLPLSNEKSEHLS</sequence>
<dbReference type="AlphaFoldDB" id="W5N6T0"/>
<protein>
    <submittedName>
        <fullName evidence="2">Cornifelin homolog A-like</fullName>
    </submittedName>
</protein>
<dbReference type="Bgee" id="ENSLOCG00000013263">
    <property type="expression patterns" value="Expressed in pharyngeal gill and 3 other cell types or tissues"/>
</dbReference>
<dbReference type="InterPro" id="IPR006461">
    <property type="entry name" value="PLAC_motif_containing"/>
</dbReference>
<comment type="similarity">
    <text evidence="1">Belongs to the cornifelin family.</text>
</comment>
<evidence type="ECO:0000313" key="2">
    <source>
        <dbReference type="Ensembl" id="ENSLOCP00000016339.1"/>
    </source>
</evidence>
<dbReference type="PANTHER" id="PTHR15907">
    <property type="entry name" value="DUF614 FAMILY PROTEIN-RELATED"/>
    <property type="match status" value="1"/>
</dbReference>
<dbReference type="Ensembl" id="ENSLOCT00000016369.1">
    <property type="protein sequence ID" value="ENSLOCP00000016339.1"/>
    <property type="gene ID" value="ENSLOCG00000013263.1"/>
</dbReference>
<dbReference type="HOGENOM" id="CLU_083147_5_2_1"/>
<evidence type="ECO:0000313" key="3">
    <source>
        <dbReference type="Proteomes" id="UP000018468"/>
    </source>
</evidence>
<reference evidence="2" key="3">
    <citation type="submission" date="2025-09" db="UniProtKB">
        <authorList>
            <consortium name="Ensembl"/>
        </authorList>
    </citation>
    <scope>IDENTIFICATION</scope>
</reference>
<keyword evidence="3" id="KW-1185">Reference proteome</keyword>
<dbReference type="EMBL" id="AHAT01024639">
    <property type="status" value="NOT_ANNOTATED_CDS"/>
    <property type="molecule type" value="Genomic_DNA"/>
</dbReference>
<reference evidence="3" key="1">
    <citation type="submission" date="2011-12" db="EMBL/GenBank/DDBJ databases">
        <title>The Draft Genome of Lepisosteus oculatus.</title>
        <authorList>
            <consortium name="The Broad Institute Genome Assembly &amp; Analysis Group"/>
            <consortium name="Computational R&amp;D Group"/>
            <consortium name="and Sequencing Platform"/>
            <person name="Di Palma F."/>
            <person name="Alfoldi J."/>
            <person name="Johnson J."/>
            <person name="Berlin A."/>
            <person name="Gnerre S."/>
            <person name="Jaffe D."/>
            <person name="MacCallum I."/>
            <person name="Young S."/>
            <person name="Walker B.J."/>
            <person name="Lander E.S."/>
            <person name="Lindblad-Toh K."/>
        </authorList>
    </citation>
    <scope>NUCLEOTIDE SEQUENCE [LARGE SCALE GENOMIC DNA]</scope>
</reference>